<proteinExistence type="inferred from homology"/>
<feature type="chain" id="PRO_5037908302" evidence="6">
    <location>
        <begin position="33"/>
        <end position="355"/>
    </location>
</feature>
<dbReference type="PANTHER" id="PTHR47359:SF3">
    <property type="entry name" value="NLP_P60 DOMAIN-CONTAINING PROTEIN-RELATED"/>
    <property type="match status" value="1"/>
</dbReference>
<keyword evidence="5" id="KW-0175">Coiled coil</keyword>
<dbReference type="InterPro" id="IPR051794">
    <property type="entry name" value="PG_Endopeptidase_C40"/>
</dbReference>
<keyword evidence="2" id="KW-0645">Protease</keyword>
<dbReference type="InterPro" id="IPR038765">
    <property type="entry name" value="Papain-like_cys_pep_sf"/>
</dbReference>
<feature type="domain" description="NlpC/P60" evidence="7">
    <location>
        <begin position="239"/>
        <end position="355"/>
    </location>
</feature>
<dbReference type="InterPro" id="IPR000064">
    <property type="entry name" value="NLP_P60_dom"/>
</dbReference>
<dbReference type="Pfam" id="PF00877">
    <property type="entry name" value="NLPC_P60"/>
    <property type="match status" value="1"/>
</dbReference>
<accession>A0A918BJT7</accession>
<keyword evidence="3 8" id="KW-0378">Hydrolase</keyword>
<evidence type="ECO:0000256" key="5">
    <source>
        <dbReference type="SAM" id="Coils"/>
    </source>
</evidence>
<dbReference type="RefSeq" id="WP_189557052.1">
    <property type="nucleotide sequence ID" value="NZ_BMTU01000003.1"/>
</dbReference>
<comment type="caution">
    <text evidence="8">The sequence shown here is derived from an EMBL/GenBank/DDBJ whole genome shotgun (WGS) entry which is preliminary data.</text>
</comment>
<feature type="coiled-coil region" evidence="5">
    <location>
        <begin position="171"/>
        <end position="223"/>
    </location>
</feature>
<organism evidence="8 9">
    <name type="scientific">Streptomyces pilosus</name>
    <dbReference type="NCBI Taxonomy" id="28893"/>
    <lineage>
        <taxon>Bacteria</taxon>
        <taxon>Bacillati</taxon>
        <taxon>Actinomycetota</taxon>
        <taxon>Actinomycetes</taxon>
        <taxon>Kitasatosporales</taxon>
        <taxon>Streptomycetaceae</taxon>
        <taxon>Streptomyces</taxon>
    </lineage>
</organism>
<keyword evidence="4" id="KW-0788">Thiol protease</keyword>
<dbReference type="PROSITE" id="PS51935">
    <property type="entry name" value="NLPC_P60"/>
    <property type="match status" value="1"/>
</dbReference>
<keyword evidence="6" id="KW-0732">Signal</keyword>
<evidence type="ECO:0000259" key="7">
    <source>
        <dbReference type="PROSITE" id="PS51935"/>
    </source>
</evidence>
<feature type="coiled-coil region" evidence="5">
    <location>
        <begin position="47"/>
        <end position="102"/>
    </location>
</feature>
<protein>
    <submittedName>
        <fullName evidence="8">Glycoside hydrolase</fullName>
    </submittedName>
</protein>
<sequence>MRPAPSPHRLRTAAAVALACALTLTARSPAGADPAPAPAPAPAPQTLAGVRAELQRLYREAAVATDRYNAAEEKVTQQQKRVRSLNGRVETTEARLAALTERAGAAARAQYRGGGDLPAEVQFVFAGRPERALDGAARTRQAHLSTRNLLTALVGTREELGGHRDRAVASLEDLRKNRRSMDTQREKIEKRISAAERMEARLAEEQRRELAELEREETAEAQAEWVDTGILDQVGTEATAAGRKALAYATRQIGKPYVWGAEGPDSFDCSGLTSQAWLAAGTVVPRTSQEQWRLLDRVPVADMRPGDLIIYFPDASHVGIYAGDGEMVHAPRPGRSVTVAPAGSMEILGVVRPDA</sequence>
<evidence type="ECO:0000313" key="8">
    <source>
        <dbReference type="EMBL" id="GGQ71520.1"/>
    </source>
</evidence>
<evidence type="ECO:0000256" key="2">
    <source>
        <dbReference type="ARBA" id="ARBA00022670"/>
    </source>
</evidence>
<dbReference type="GO" id="GO:0006508">
    <property type="term" value="P:proteolysis"/>
    <property type="evidence" value="ECO:0007669"/>
    <property type="project" value="UniProtKB-KW"/>
</dbReference>
<evidence type="ECO:0000256" key="3">
    <source>
        <dbReference type="ARBA" id="ARBA00022801"/>
    </source>
</evidence>
<dbReference type="EMBL" id="BMTU01000003">
    <property type="protein sequence ID" value="GGQ71520.1"/>
    <property type="molecule type" value="Genomic_DNA"/>
</dbReference>
<keyword evidence="9" id="KW-1185">Reference proteome</keyword>
<reference evidence="8" key="2">
    <citation type="submission" date="2020-09" db="EMBL/GenBank/DDBJ databases">
        <authorList>
            <person name="Sun Q."/>
            <person name="Ohkuma M."/>
        </authorList>
    </citation>
    <scope>NUCLEOTIDE SEQUENCE</scope>
    <source>
        <strain evidence="8">JCM 4403</strain>
    </source>
</reference>
<dbReference type="GO" id="GO:0008234">
    <property type="term" value="F:cysteine-type peptidase activity"/>
    <property type="evidence" value="ECO:0007669"/>
    <property type="project" value="UniProtKB-KW"/>
</dbReference>
<evidence type="ECO:0000313" key="9">
    <source>
        <dbReference type="Proteomes" id="UP000656732"/>
    </source>
</evidence>
<comment type="similarity">
    <text evidence="1">Belongs to the peptidase C40 family.</text>
</comment>
<dbReference type="Gene3D" id="3.90.1720.10">
    <property type="entry name" value="endopeptidase domain like (from Nostoc punctiforme)"/>
    <property type="match status" value="1"/>
</dbReference>
<evidence type="ECO:0000256" key="6">
    <source>
        <dbReference type="SAM" id="SignalP"/>
    </source>
</evidence>
<reference evidence="8" key="1">
    <citation type="journal article" date="2014" name="Int. J. Syst. Evol. Microbiol.">
        <title>Complete genome sequence of Corynebacterium casei LMG S-19264T (=DSM 44701T), isolated from a smear-ripened cheese.</title>
        <authorList>
            <consortium name="US DOE Joint Genome Institute (JGI-PGF)"/>
            <person name="Walter F."/>
            <person name="Albersmeier A."/>
            <person name="Kalinowski J."/>
            <person name="Ruckert C."/>
        </authorList>
    </citation>
    <scope>NUCLEOTIDE SEQUENCE</scope>
    <source>
        <strain evidence="8">JCM 4403</strain>
    </source>
</reference>
<dbReference type="PANTHER" id="PTHR47359">
    <property type="entry name" value="PEPTIDOGLYCAN DL-ENDOPEPTIDASE CWLO"/>
    <property type="match status" value="1"/>
</dbReference>
<gene>
    <name evidence="8" type="ORF">GCM10010280_17080</name>
</gene>
<dbReference type="AlphaFoldDB" id="A0A918BJT7"/>
<feature type="signal peptide" evidence="6">
    <location>
        <begin position="1"/>
        <end position="32"/>
    </location>
</feature>
<dbReference type="SUPFAM" id="SSF54001">
    <property type="entry name" value="Cysteine proteinases"/>
    <property type="match status" value="1"/>
</dbReference>
<evidence type="ECO:0000256" key="1">
    <source>
        <dbReference type="ARBA" id="ARBA00007074"/>
    </source>
</evidence>
<evidence type="ECO:0000256" key="4">
    <source>
        <dbReference type="ARBA" id="ARBA00022807"/>
    </source>
</evidence>
<dbReference type="Proteomes" id="UP000656732">
    <property type="component" value="Unassembled WGS sequence"/>
</dbReference>
<name>A0A918BJT7_9ACTN</name>